<dbReference type="InterPro" id="IPR009057">
    <property type="entry name" value="Homeodomain-like_sf"/>
</dbReference>
<dbReference type="PANTHER" id="PTHR35004">
    <property type="entry name" value="TRANSPOSASE RV3428C-RELATED"/>
    <property type="match status" value="1"/>
</dbReference>
<dbReference type="Proteomes" id="UP000463871">
    <property type="component" value="Chromosome"/>
</dbReference>
<dbReference type="PROSITE" id="PS50994">
    <property type="entry name" value="INTEGRASE"/>
    <property type="match status" value="1"/>
</dbReference>
<dbReference type="InterPro" id="IPR036388">
    <property type="entry name" value="WH-like_DNA-bd_sf"/>
</dbReference>
<dbReference type="InterPro" id="IPR024967">
    <property type="entry name" value="DNA-bd_IS481-type"/>
</dbReference>
<feature type="domain" description="Integrase catalytic" evidence="1">
    <location>
        <begin position="145"/>
        <end position="307"/>
    </location>
</feature>
<reference evidence="4 5" key="1">
    <citation type="submission" date="2020-01" db="EMBL/GenBank/DDBJ databases">
        <title>Complete genome of Aeromonas media MC64.</title>
        <authorList>
            <person name="Cao G."/>
            <person name="Fu J."/>
            <person name="Zhong C."/>
        </authorList>
    </citation>
    <scope>NUCLEOTIDE SEQUENCE [LARGE SCALE GENOMIC DNA]</scope>
    <source>
        <strain evidence="4 5">MC64</strain>
    </source>
</reference>
<dbReference type="SUPFAM" id="SSF46689">
    <property type="entry name" value="Homeodomain-like"/>
    <property type="match status" value="2"/>
</dbReference>
<dbReference type="Gene3D" id="3.30.420.10">
    <property type="entry name" value="Ribonuclease H-like superfamily/Ribonuclease H"/>
    <property type="match status" value="1"/>
</dbReference>
<dbReference type="InterPro" id="IPR001584">
    <property type="entry name" value="Integrase_cat-core"/>
</dbReference>
<dbReference type="RefSeq" id="WP_161506916.1">
    <property type="nucleotide sequence ID" value="NZ_CAWPID010000001.1"/>
</dbReference>
<evidence type="ECO:0000313" key="3">
    <source>
        <dbReference type="EMBL" id="QHQ52557.1"/>
    </source>
</evidence>
<dbReference type="InterPro" id="IPR047656">
    <property type="entry name" value="IS481-like_transpos"/>
</dbReference>
<evidence type="ECO:0000313" key="4">
    <source>
        <dbReference type="EMBL" id="QHQ52636.1"/>
    </source>
</evidence>
<accession>A0A7T8NK83</accession>
<evidence type="ECO:0000313" key="2">
    <source>
        <dbReference type="EMBL" id="QHQ50340.1"/>
    </source>
</evidence>
<dbReference type="Pfam" id="PF13683">
    <property type="entry name" value="rve_3"/>
    <property type="match status" value="1"/>
</dbReference>
<dbReference type="InterPro" id="IPR012337">
    <property type="entry name" value="RNaseH-like_sf"/>
</dbReference>
<gene>
    <name evidence="2" type="ORF">GWI30_04790</name>
    <name evidence="3" type="ORF">GWI30_18030</name>
    <name evidence="4" type="ORF">GWI30_18470</name>
</gene>
<name>A0A7T8NK83_AERME</name>
<dbReference type="GO" id="GO:0015074">
    <property type="term" value="P:DNA integration"/>
    <property type="evidence" value="ECO:0007669"/>
    <property type="project" value="InterPro"/>
</dbReference>
<evidence type="ECO:0000313" key="5">
    <source>
        <dbReference type="Proteomes" id="UP000463871"/>
    </source>
</evidence>
<dbReference type="InterPro" id="IPR036397">
    <property type="entry name" value="RNaseH_sf"/>
</dbReference>
<proteinExistence type="predicted"/>
<dbReference type="GO" id="GO:0003676">
    <property type="term" value="F:nucleic acid binding"/>
    <property type="evidence" value="ECO:0007669"/>
    <property type="project" value="InterPro"/>
</dbReference>
<dbReference type="AlphaFoldDB" id="A0A7T8NK83"/>
<protein>
    <submittedName>
        <fullName evidence="4">IS481-like element ISAeme21 family transposase</fullName>
    </submittedName>
</protein>
<evidence type="ECO:0000259" key="1">
    <source>
        <dbReference type="PROSITE" id="PS50994"/>
    </source>
</evidence>
<organism evidence="4 5">
    <name type="scientific">Aeromonas media</name>
    <dbReference type="NCBI Taxonomy" id="651"/>
    <lineage>
        <taxon>Bacteria</taxon>
        <taxon>Pseudomonadati</taxon>
        <taxon>Pseudomonadota</taxon>
        <taxon>Gammaproteobacteria</taxon>
        <taxon>Aeromonadales</taxon>
        <taxon>Aeromonadaceae</taxon>
        <taxon>Aeromonas</taxon>
    </lineage>
</organism>
<dbReference type="EMBL" id="CP047962">
    <property type="protein sequence ID" value="QHQ50340.1"/>
    <property type="molecule type" value="Genomic_DNA"/>
</dbReference>
<dbReference type="SUPFAM" id="SSF53098">
    <property type="entry name" value="Ribonuclease H-like"/>
    <property type="match status" value="1"/>
</dbReference>
<sequence length="315" mass="36360">MNNHKNARLTVFGRQLLVQRILEQGLRVEEAAHAAGVSTRTAYKWLTRYRQEGPDGLYNRSSQPASCPHAIDYLRQQRIIELRKQRQTYRHISQSLGIGHSTVARILQRMGLNRLANLEPAPPVQRYEHEKPGDLLHLDIKRLGRFHRPGHRVTGDRRQDSPGAGWEYAHVAVDDHSRLAFSALYPDETGRSACLALLQALRYYAGLGIRFSRLLTDNGACYRSKRFQKLCRRLGLKHLRTKPYTPQTNGKAERFIQTALREWAYARSYDSSVQRAEHLQPWLHEYNWHRPHASLGYQPPISRLQSVNNLVGLHS</sequence>
<dbReference type="PANTHER" id="PTHR35004:SF7">
    <property type="entry name" value="INTEGRASE PROTEIN"/>
    <property type="match status" value="1"/>
</dbReference>
<dbReference type="EMBL" id="CP047962">
    <property type="protein sequence ID" value="QHQ52636.1"/>
    <property type="molecule type" value="Genomic_DNA"/>
</dbReference>
<dbReference type="NCBIfam" id="NF033577">
    <property type="entry name" value="transpos_IS481"/>
    <property type="match status" value="1"/>
</dbReference>
<dbReference type="EMBL" id="CP047962">
    <property type="protein sequence ID" value="QHQ52557.1"/>
    <property type="molecule type" value="Genomic_DNA"/>
</dbReference>
<dbReference type="Gene3D" id="1.10.10.10">
    <property type="entry name" value="Winged helix-like DNA-binding domain superfamily/Winged helix DNA-binding domain"/>
    <property type="match status" value="1"/>
</dbReference>
<dbReference type="Pfam" id="PF13011">
    <property type="entry name" value="LZ_Tnp_IS481"/>
    <property type="match status" value="1"/>
</dbReference>